<dbReference type="Proteomes" id="UP001292094">
    <property type="component" value="Unassembled WGS sequence"/>
</dbReference>
<reference evidence="1" key="1">
    <citation type="submission" date="2023-11" db="EMBL/GenBank/DDBJ databases">
        <title>Genome assemblies of two species of porcelain crab, Petrolisthes cinctipes and Petrolisthes manimaculis (Anomura: Porcellanidae).</title>
        <authorList>
            <person name="Angst P."/>
        </authorList>
    </citation>
    <scope>NUCLEOTIDE SEQUENCE</scope>
    <source>
        <strain evidence="1">PB745_02</strain>
        <tissue evidence="1">Gill</tissue>
    </source>
</reference>
<protein>
    <submittedName>
        <fullName evidence="1">Uncharacterized protein</fullName>
    </submittedName>
</protein>
<evidence type="ECO:0000313" key="1">
    <source>
        <dbReference type="EMBL" id="KAK4301109.1"/>
    </source>
</evidence>
<accession>A0AAE1P562</accession>
<gene>
    <name evidence="1" type="ORF">Pmani_026733</name>
</gene>
<name>A0AAE1P562_9EUCA</name>
<comment type="caution">
    <text evidence="1">The sequence shown here is derived from an EMBL/GenBank/DDBJ whole genome shotgun (WGS) entry which is preliminary data.</text>
</comment>
<keyword evidence="2" id="KW-1185">Reference proteome</keyword>
<dbReference type="EMBL" id="JAWZYT010002925">
    <property type="protein sequence ID" value="KAK4301109.1"/>
    <property type="molecule type" value="Genomic_DNA"/>
</dbReference>
<sequence length="105" mass="11381">MKKEEAGMSRFLHPILLLSSSDPSPYTLPHVPILLYHPTSSILLSPSNSSPYPLPHAPILLSPYLVHPAFPFQPLTSPLTPPSHVSTAWLARHTLSATPVTALST</sequence>
<organism evidence="1 2">
    <name type="scientific">Petrolisthes manimaculis</name>
    <dbReference type="NCBI Taxonomy" id="1843537"/>
    <lineage>
        <taxon>Eukaryota</taxon>
        <taxon>Metazoa</taxon>
        <taxon>Ecdysozoa</taxon>
        <taxon>Arthropoda</taxon>
        <taxon>Crustacea</taxon>
        <taxon>Multicrustacea</taxon>
        <taxon>Malacostraca</taxon>
        <taxon>Eumalacostraca</taxon>
        <taxon>Eucarida</taxon>
        <taxon>Decapoda</taxon>
        <taxon>Pleocyemata</taxon>
        <taxon>Anomura</taxon>
        <taxon>Galatheoidea</taxon>
        <taxon>Porcellanidae</taxon>
        <taxon>Petrolisthes</taxon>
    </lineage>
</organism>
<proteinExistence type="predicted"/>
<dbReference type="AlphaFoldDB" id="A0AAE1P562"/>
<evidence type="ECO:0000313" key="2">
    <source>
        <dbReference type="Proteomes" id="UP001292094"/>
    </source>
</evidence>